<organism evidence="2 3">
    <name type="scientific">Cardiobacterium hominis (strain ATCC 15826 / DSM 8339 / NCTC 10426 / 6573)</name>
    <dbReference type="NCBI Taxonomy" id="638300"/>
    <lineage>
        <taxon>Bacteria</taxon>
        <taxon>Pseudomonadati</taxon>
        <taxon>Pseudomonadota</taxon>
        <taxon>Gammaproteobacteria</taxon>
        <taxon>Cardiobacteriales</taxon>
        <taxon>Cardiobacteriaceae</taxon>
        <taxon>Cardiobacterium</taxon>
    </lineage>
</organism>
<keyword evidence="1" id="KW-0732">Signal</keyword>
<evidence type="ECO:0000313" key="2">
    <source>
        <dbReference type="EMBL" id="EEV87594.1"/>
    </source>
</evidence>
<dbReference type="AlphaFoldDB" id="C8NCP7"/>
<accession>C8NCP7</accession>
<name>C8NCP7_CARH6</name>
<dbReference type="RefSeq" id="WP_004142622.1">
    <property type="nucleotide sequence ID" value="NZ_GG694027.1"/>
</dbReference>
<comment type="caution">
    <text evidence="2">The sequence shown here is derived from an EMBL/GenBank/DDBJ whole genome shotgun (WGS) entry which is preliminary data.</text>
</comment>
<keyword evidence="3" id="KW-1185">Reference proteome</keyword>
<dbReference type="Proteomes" id="UP000004870">
    <property type="component" value="Unassembled WGS sequence"/>
</dbReference>
<proteinExistence type="predicted"/>
<sequence length="132" mass="13987">MKTRLIFALVAAFTAPAFAQTDEPLAAATAFFTAWLEGNSERAAALLYFPPQAPACLAPDDKLVLVRAAFGALPEMVQAHQGLREIAGNAAPSAAGHGDALRLPLVITAQDGTTFPRVVTLHHTADGWRIRL</sequence>
<dbReference type="STRING" id="2718.CHUV0807_2274"/>
<reference evidence="2 3" key="1">
    <citation type="submission" date="2009-08" db="EMBL/GenBank/DDBJ databases">
        <authorList>
            <person name="Qin X."/>
            <person name="Bachman B."/>
            <person name="Battles P."/>
            <person name="Bell A."/>
            <person name="Bess C."/>
            <person name="Bickham C."/>
            <person name="Chaboub L."/>
            <person name="Chen D."/>
            <person name="Coyle M."/>
            <person name="Deiros D.R."/>
            <person name="Dinh H."/>
            <person name="Forbes L."/>
            <person name="Fowler G."/>
            <person name="Francisco L."/>
            <person name="Fu Q."/>
            <person name="Gubbala S."/>
            <person name="Hale W."/>
            <person name="Han Y."/>
            <person name="Hemphill L."/>
            <person name="Highlander S.K."/>
            <person name="Hirani K."/>
            <person name="Hogues M."/>
            <person name="Jackson L."/>
            <person name="Jakkamsetti A."/>
            <person name="Javaid M."/>
            <person name="Jiang H."/>
            <person name="Korchina V."/>
            <person name="Kovar C."/>
            <person name="Lara F."/>
            <person name="Lee S."/>
            <person name="Mata R."/>
            <person name="Mathew T."/>
            <person name="Moen C."/>
            <person name="Morales K."/>
            <person name="Munidasa M."/>
            <person name="Nazareth L."/>
            <person name="Ngo R."/>
            <person name="Nguyen L."/>
            <person name="Okwuonu G."/>
            <person name="Ongeri F."/>
            <person name="Patil S."/>
            <person name="Petrosino J."/>
            <person name="Pham C."/>
            <person name="Pham P."/>
            <person name="Pu L.-L."/>
            <person name="Puazo M."/>
            <person name="Raj R."/>
            <person name="Reid J."/>
            <person name="Rouhana J."/>
            <person name="Saada N."/>
            <person name="Shang Y."/>
            <person name="Simmons D."/>
            <person name="Thornton R."/>
            <person name="Warren J."/>
            <person name="Weissenberger G."/>
            <person name="Zhang J."/>
            <person name="Zhang L."/>
            <person name="Zhou C."/>
            <person name="Zhu D."/>
            <person name="Muzny D."/>
            <person name="Worley K."/>
            <person name="Gibbs R."/>
        </authorList>
    </citation>
    <scope>NUCLEOTIDE SEQUENCE [LARGE SCALE GENOMIC DNA]</scope>
    <source>
        <strain evidence="3">ATCC 15826 / DSM 8339 / NCTC 10426 / 6573</strain>
    </source>
</reference>
<protein>
    <recommendedName>
        <fullName evidence="4">DUF4878 domain-containing protein</fullName>
    </recommendedName>
</protein>
<feature type="signal peptide" evidence="1">
    <location>
        <begin position="1"/>
        <end position="19"/>
    </location>
</feature>
<feature type="chain" id="PRO_5002988720" description="DUF4878 domain-containing protein" evidence="1">
    <location>
        <begin position="20"/>
        <end position="132"/>
    </location>
</feature>
<gene>
    <name evidence="2" type="ORF">HMPREF0198_2275</name>
</gene>
<evidence type="ECO:0000256" key="1">
    <source>
        <dbReference type="SAM" id="SignalP"/>
    </source>
</evidence>
<evidence type="ECO:0008006" key="4">
    <source>
        <dbReference type="Google" id="ProtNLM"/>
    </source>
</evidence>
<dbReference type="GeneID" id="84789850"/>
<dbReference type="HOGENOM" id="CLU_1913291_0_0_6"/>
<dbReference type="EMBL" id="ACKY01000119">
    <property type="protein sequence ID" value="EEV87594.1"/>
    <property type="molecule type" value="Genomic_DNA"/>
</dbReference>
<evidence type="ECO:0000313" key="3">
    <source>
        <dbReference type="Proteomes" id="UP000004870"/>
    </source>
</evidence>
<dbReference type="Gene3D" id="3.10.450.50">
    <property type="match status" value="1"/>
</dbReference>